<dbReference type="InterPro" id="IPR036188">
    <property type="entry name" value="FAD/NAD-bd_sf"/>
</dbReference>
<dbReference type="RefSeq" id="WP_014161570.1">
    <property type="nucleotide sequence ID" value="NC_016147.2"/>
</dbReference>
<dbReference type="PANTHER" id="PTHR43747:SF4">
    <property type="entry name" value="FLAVIN-DEPENDENT TRYPTOPHAN HALOGENASE"/>
    <property type="match status" value="1"/>
</dbReference>
<dbReference type="InterPro" id="IPR006905">
    <property type="entry name" value="Flavin_halogenase"/>
</dbReference>
<dbReference type="AlphaFoldDB" id="G7UTF1"/>
<evidence type="ECO:0000313" key="4">
    <source>
        <dbReference type="Proteomes" id="UP000005870"/>
    </source>
</evidence>
<dbReference type="EMBL" id="CP003093">
    <property type="protein sequence ID" value="AER57397.1"/>
    <property type="molecule type" value="Genomic_DNA"/>
</dbReference>
<feature type="binding site" evidence="2">
    <location>
        <position position="79"/>
    </location>
    <ligand>
        <name>7-chloro-L-tryptophan</name>
        <dbReference type="ChEBI" id="CHEBI:58713"/>
    </ligand>
</feature>
<dbReference type="OrthoDB" id="462203at2"/>
<dbReference type="HOGENOM" id="CLU_022247_1_0_6"/>
<feature type="binding site" evidence="2">
    <location>
        <position position="189"/>
    </location>
    <ligand>
        <name>FAD</name>
        <dbReference type="ChEBI" id="CHEBI:57692"/>
    </ligand>
</feature>
<proteinExistence type="predicted"/>
<keyword evidence="2" id="KW-0274">FAD</keyword>
<evidence type="ECO:0000256" key="1">
    <source>
        <dbReference type="PIRSR" id="PIRSR011396-1"/>
    </source>
</evidence>
<evidence type="ECO:0000313" key="3">
    <source>
        <dbReference type="EMBL" id="AER57397.1"/>
    </source>
</evidence>
<evidence type="ECO:0000256" key="2">
    <source>
        <dbReference type="PIRSR" id="PIRSR011396-2"/>
    </source>
</evidence>
<dbReference type="Pfam" id="PF04820">
    <property type="entry name" value="Trp_halogenase"/>
    <property type="match status" value="1"/>
</dbReference>
<dbReference type="InterPro" id="IPR033856">
    <property type="entry name" value="Trp_halogen"/>
</dbReference>
<dbReference type="InterPro" id="IPR050816">
    <property type="entry name" value="Flavin-dep_Halogenase_NPB"/>
</dbReference>
<name>G7UTF1_PSEUP</name>
<dbReference type="FunFam" id="3.50.50.60:FF:000280">
    <property type="entry name" value="Tryptophan halogenase"/>
    <property type="match status" value="1"/>
</dbReference>
<dbReference type="PANTHER" id="PTHR43747">
    <property type="entry name" value="FAD-BINDING PROTEIN"/>
    <property type="match status" value="1"/>
</dbReference>
<dbReference type="eggNOG" id="COG0446">
    <property type="taxonomic scope" value="Bacteria"/>
</dbReference>
<feature type="binding site" evidence="2">
    <location>
        <position position="346"/>
    </location>
    <ligand>
        <name>L-tryptophan</name>
        <dbReference type="ChEBI" id="CHEBI:57912"/>
    </ligand>
</feature>
<dbReference type="Gene3D" id="3.50.50.60">
    <property type="entry name" value="FAD/NAD(P)-binding domain"/>
    <property type="match status" value="1"/>
</dbReference>
<accession>G7UTF1</accession>
<dbReference type="GO" id="GO:0004497">
    <property type="term" value="F:monooxygenase activity"/>
    <property type="evidence" value="ECO:0007669"/>
    <property type="project" value="InterPro"/>
</dbReference>
<dbReference type="STRING" id="1045855.DSC_13765"/>
<feature type="binding site" evidence="2">
    <location>
        <position position="350"/>
    </location>
    <ligand>
        <name>FAD</name>
        <dbReference type="ChEBI" id="CHEBI:57692"/>
    </ligand>
</feature>
<feature type="binding site" evidence="2">
    <location>
        <position position="337"/>
    </location>
    <ligand>
        <name>FAD</name>
        <dbReference type="ChEBI" id="CHEBI:57692"/>
    </ligand>
</feature>
<dbReference type="Proteomes" id="UP000005870">
    <property type="component" value="Chromosome"/>
</dbReference>
<protein>
    <submittedName>
        <fullName evidence="3">Tryptophan halogenase</fullName>
    </submittedName>
</protein>
<dbReference type="GO" id="GO:0000166">
    <property type="term" value="F:nucleotide binding"/>
    <property type="evidence" value="ECO:0007669"/>
    <property type="project" value="UniProtKB-KW"/>
</dbReference>
<feature type="binding site" evidence="2">
    <location>
        <begin position="14"/>
        <end position="17"/>
    </location>
    <ligand>
        <name>FAD</name>
        <dbReference type="ChEBI" id="CHEBI:57692"/>
    </ligand>
</feature>
<keyword evidence="2" id="KW-0285">Flavoprotein</keyword>
<feature type="active site" evidence="1">
    <location>
        <position position="79"/>
    </location>
</feature>
<organism evidence="3 4">
    <name type="scientific">Pseudoxanthomonas spadix (strain BD-a59)</name>
    <dbReference type="NCBI Taxonomy" id="1045855"/>
    <lineage>
        <taxon>Bacteria</taxon>
        <taxon>Pseudomonadati</taxon>
        <taxon>Pseudomonadota</taxon>
        <taxon>Gammaproteobacteria</taxon>
        <taxon>Lysobacterales</taxon>
        <taxon>Lysobacteraceae</taxon>
        <taxon>Pseudoxanthomonas</taxon>
    </lineage>
</organism>
<dbReference type="KEGG" id="psd:DSC_13765"/>
<sequence length="510" mass="56559">MSVCSIRSIVIVGGGTAGWMAAAALARVLGPTYKVTLVESEQIGTVGVGEATVPHIKAFNNLLGLNEAEFVRQTQGTFKLGIEFVDWRRKGASYLHGFGTEIGHRLGLLPFHQYWIKAHRAGWAKPLGAYTLNTVAAPMNRFMTSARDVPAQSPLANIAYAYHFDAALYARLLRTYSEQRGVRRIEGIVEQVSQHPESGDVQSLRLQDGTVIAGDLFIDCSGFRGLLIEQTLHTGYHDYTHWLPCDRALAVPCEKVGPPTPYTRATARQAGWQWRIALQHRTGNGYVYSSAHISEDQAAATLLANLDGKALGDPRPLRFTTGRRKLCWNKNVVALGLASGFMEPLESTSIHLIQSGISKLLELFPREGISQVLVQRYNDRLAFEFERIRDFLVLHYHATERDDTGFWRQCRDMAIPAELQSTLELFGDSGRFYRNGDEMFAEISWVQVMVGQGIMPASYHPLVDQVPEADLKAFLASVEKTIDHCAQAMPGHQQFIDRYCAAPPLGTAAA</sequence>
<dbReference type="SUPFAM" id="SSF51905">
    <property type="entry name" value="FAD/NAD(P)-binding domain"/>
    <property type="match status" value="1"/>
</dbReference>
<dbReference type="PIRSF" id="PIRSF011396">
    <property type="entry name" value="Trp_halogenase"/>
    <property type="match status" value="1"/>
</dbReference>
<keyword evidence="2" id="KW-0547">Nucleotide-binding</keyword>
<keyword evidence="4" id="KW-1185">Reference proteome</keyword>
<reference evidence="3 4" key="1">
    <citation type="journal article" date="2012" name="J. Bacteriol.">
        <title>Complete Genome Sequence of the BTEX-Degrading Bacterium Pseudoxanthomonas spadix BD-a59.</title>
        <authorList>
            <person name="Lee S.H."/>
            <person name="Jin H.M."/>
            <person name="Lee H.J."/>
            <person name="Kim J.M."/>
            <person name="Jeon C.O."/>
        </authorList>
    </citation>
    <scope>NUCLEOTIDE SEQUENCE [LARGE SCALE GENOMIC DNA]</scope>
    <source>
        <strain evidence="3 4">BD-a59</strain>
    </source>
</reference>
<gene>
    <name evidence="3" type="ordered locus">DSC_13765</name>
</gene>